<evidence type="ECO:0000256" key="2">
    <source>
        <dbReference type="ARBA" id="ARBA00022737"/>
    </source>
</evidence>
<dbReference type="SUPFAM" id="SSF57716">
    <property type="entry name" value="Glucocorticoid receptor-like (DNA-binding domain)"/>
    <property type="match status" value="1"/>
</dbReference>
<gene>
    <name evidence="12" type="ORF">KR093_003183</name>
</gene>
<keyword evidence="1 8" id="KW-0479">Metal-binding</keyword>
<dbReference type="AlphaFoldDB" id="A0AAD4JYR8"/>
<evidence type="ECO:0000256" key="6">
    <source>
        <dbReference type="ARBA" id="ARBA00023163"/>
    </source>
</evidence>
<keyword evidence="4 8" id="KW-0862">Zinc</keyword>
<feature type="domain" description="ZAD" evidence="11">
    <location>
        <begin position="19"/>
        <end position="97"/>
    </location>
</feature>
<dbReference type="InterPro" id="IPR013087">
    <property type="entry name" value="Znf_C2H2_type"/>
</dbReference>
<evidence type="ECO:0000313" key="12">
    <source>
        <dbReference type="EMBL" id="KAH8370374.1"/>
    </source>
</evidence>
<feature type="binding site" evidence="8">
    <location>
        <position position="73"/>
    </location>
    <ligand>
        <name>Zn(2+)</name>
        <dbReference type="ChEBI" id="CHEBI:29105"/>
    </ligand>
</feature>
<dbReference type="GO" id="GO:0005634">
    <property type="term" value="C:nucleus"/>
    <property type="evidence" value="ECO:0007669"/>
    <property type="project" value="InterPro"/>
</dbReference>
<feature type="compositionally biased region" description="Acidic residues" evidence="9">
    <location>
        <begin position="162"/>
        <end position="198"/>
    </location>
</feature>
<feature type="non-terminal residue" evidence="12">
    <location>
        <position position="533"/>
    </location>
</feature>
<feature type="domain" description="C2H2-type" evidence="10">
    <location>
        <begin position="269"/>
        <end position="296"/>
    </location>
</feature>
<dbReference type="Pfam" id="PF07776">
    <property type="entry name" value="zf-AD"/>
    <property type="match status" value="1"/>
</dbReference>
<dbReference type="PANTHER" id="PTHR24379:SF121">
    <property type="entry name" value="C2H2-TYPE DOMAIN-CONTAINING PROTEIN"/>
    <property type="match status" value="1"/>
</dbReference>
<sequence length="533" mass="61819">NICFTHTRITKNINKRMDELCRCCAKNCSTLENIFAERELKNDEPPLIAMLDAFTSCEIRQYDPLPQAICGPCIASVQSAFRFKVRCEQNQKYLTELLKENDVKPFIDEVIAEDYCVTASNLGEVHPRSEHHCKDEDALGGVDDPCLTEKYLVTIDDEAKDEEEKYFEDNEVVSDEYVEESEEHSLTDDSESAEYESETELKSKRTRIRKSTGDKSKVENVKEMDESNSKDNEEDNEGPFPCPHCSKQMKTKTTLKIHLRLHSNEEKPFACHLCSNRYWKKTDLKNHILRHTGEKPHKCPRCSQRFLRRETLNRHIRNNPPSCTTAPAPYNCAQCSKGFGLRNGLKSHIRNNICGLWTTAQPSARDLKCPRCSKEFFHLSSLKGHIRSNNCGRVSKLFQCPHCPKRVRSTGHLEDHIRLHTGERFKCSDCPASFISKQGFLMHQRSHTGEKPLKCTECSECFMQYWQLTAHLRREHKILSKLKRCTICAKNFKTEEALEKHLMTHKEEFPFKCEQCWKFCKTSFGLRKHTLTH</sequence>
<feature type="domain" description="C2H2-type" evidence="10">
    <location>
        <begin position="367"/>
        <end position="395"/>
    </location>
</feature>
<accession>A0AAD4JYR8</accession>
<evidence type="ECO:0000256" key="3">
    <source>
        <dbReference type="ARBA" id="ARBA00022771"/>
    </source>
</evidence>
<feature type="domain" description="C2H2-type" evidence="10">
    <location>
        <begin position="240"/>
        <end position="267"/>
    </location>
</feature>
<proteinExistence type="predicted"/>
<dbReference type="SMART" id="SM00868">
    <property type="entry name" value="zf-AD"/>
    <property type="match status" value="1"/>
</dbReference>
<evidence type="ECO:0000256" key="4">
    <source>
        <dbReference type="ARBA" id="ARBA00022833"/>
    </source>
</evidence>
<feature type="region of interest" description="Disordered" evidence="9">
    <location>
        <begin position="162"/>
        <end position="246"/>
    </location>
</feature>
<dbReference type="GO" id="GO:0006355">
    <property type="term" value="P:regulation of DNA-templated transcription"/>
    <property type="evidence" value="ECO:0007669"/>
    <property type="project" value="UniProtKB-ARBA"/>
</dbReference>
<evidence type="ECO:0000259" key="11">
    <source>
        <dbReference type="PROSITE" id="PS51915"/>
    </source>
</evidence>
<feature type="domain" description="C2H2-type" evidence="10">
    <location>
        <begin position="483"/>
        <end position="510"/>
    </location>
</feature>
<feature type="binding site" evidence="8">
    <location>
        <position position="21"/>
    </location>
    <ligand>
        <name>Zn(2+)</name>
        <dbReference type="ChEBI" id="CHEBI:29105"/>
    </ligand>
</feature>
<dbReference type="Proteomes" id="UP001200034">
    <property type="component" value="Unassembled WGS sequence"/>
</dbReference>
<keyword evidence="13" id="KW-1185">Reference proteome</keyword>
<feature type="compositionally biased region" description="Basic and acidic residues" evidence="9">
    <location>
        <begin position="211"/>
        <end position="231"/>
    </location>
</feature>
<feature type="domain" description="C2H2-type" evidence="10">
    <location>
        <begin position="398"/>
        <end position="425"/>
    </location>
</feature>
<dbReference type="EMBL" id="JAJJHW010002585">
    <property type="protein sequence ID" value="KAH8370374.1"/>
    <property type="molecule type" value="Genomic_DNA"/>
</dbReference>
<feature type="domain" description="C2H2-type" evidence="10">
    <location>
        <begin position="425"/>
        <end position="452"/>
    </location>
</feature>
<feature type="binding site" evidence="8">
    <location>
        <position position="24"/>
    </location>
    <ligand>
        <name>Zn(2+)</name>
        <dbReference type="ChEBI" id="CHEBI:29105"/>
    </ligand>
</feature>
<protein>
    <recommendedName>
        <fullName evidence="14">C2h2-type zn-finger protein</fullName>
    </recommendedName>
</protein>
<keyword evidence="5" id="KW-0805">Transcription regulation</keyword>
<keyword evidence="2" id="KW-0677">Repeat</keyword>
<evidence type="ECO:0000256" key="5">
    <source>
        <dbReference type="ARBA" id="ARBA00023015"/>
    </source>
</evidence>
<feature type="domain" description="C2H2-type" evidence="10">
    <location>
        <begin position="330"/>
        <end position="362"/>
    </location>
</feature>
<evidence type="ECO:0000256" key="1">
    <source>
        <dbReference type="ARBA" id="ARBA00022723"/>
    </source>
</evidence>
<dbReference type="InterPro" id="IPR012934">
    <property type="entry name" value="Znf_AD"/>
</dbReference>
<dbReference type="InterPro" id="IPR036236">
    <property type="entry name" value="Znf_C2H2_sf"/>
</dbReference>
<feature type="domain" description="C2H2-type" evidence="10">
    <location>
        <begin position="453"/>
        <end position="476"/>
    </location>
</feature>
<organism evidence="12 13">
    <name type="scientific">Drosophila rubida</name>
    <dbReference type="NCBI Taxonomy" id="30044"/>
    <lineage>
        <taxon>Eukaryota</taxon>
        <taxon>Metazoa</taxon>
        <taxon>Ecdysozoa</taxon>
        <taxon>Arthropoda</taxon>
        <taxon>Hexapoda</taxon>
        <taxon>Insecta</taxon>
        <taxon>Pterygota</taxon>
        <taxon>Neoptera</taxon>
        <taxon>Endopterygota</taxon>
        <taxon>Diptera</taxon>
        <taxon>Brachycera</taxon>
        <taxon>Muscomorpha</taxon>
        <taxon>Ephydroidea</taxon>
        <taxon>Drosophilidae</taxon>
        <taxon>Drosophila</taxon>
    </lineage>
</organism>
<feature type="non-terminal residue" evidence="12">
    <location>
        <position position="1"/>
    </location>
</feature>
<reference evidence="12" key="1">
    <citation type="journal article" date="2021" name="Mol. Ecol. Resour.">
        <title>Phylogenomic analyses of the genus Drosophila reveals genomic signals of climate adaptation.</title>
        <authorList>
            <person name="Li F."/>
            <person name="Rane R.V."/>
            <person name="Luria V."/>
            <person name="Xiong Z."/>
            <person name="Chen J."/>
            <person name="Li Z."/>
            <person name="Catullo R.A."/>
            <person name="Griffin P.C."/>
            <person name="Schiffer M."/>
            <person name="Pearce S."/>
            <person name="Lee S.F."/>
            <person name="McElroy K."/>
            <person name="Stocker A."/>
            <person name="Shirriffs J."/>
            <person name="Cockerell F."/>
            <person name="Coppin C."/>
            <person name="Sgro C.M."/>
            <person name="Karger A."/>
            <person name="Cain J.W."/>
            <person name="Weber J.A."/>
            <person name="Santpere G."/>
            <person name="Kirschner M.W."/>
            <person name="Hoffmann A.A."/>
            <person name="Oakeshott J.G."/>
            <person name="Zhang G."/>
        </authorList>
    </citation>
    <scope>NUCLEOTIDE SEQUENCE</scope>
    <source>
        <strain evidence="12">BGI-SZ-2011g</strain>
    </source>
</reference>
<dbReference type="SUPFAM" id="SSF57667">
    <property type="entry name" value="beta-beta-alpha zinc fingers"/>
    <property type="match status" value="6"/>
</dbReference>
<evidence type="ECO:0000256" key="8">
    <source>
        <dbReference type="PROSITE-ProRule" id="PRU01263"/>
    </source>
</evidence>
<evidence type="ECO:0000259" key="10">
    <source>
        <dbReference type="PROSITE" id="PS50157"/>
    </source>
</evidence>
<keyword evidence="3 7" id="KW-0863">Zinc-finger</keyword>
<comment type="caution">
    <text evidence="12">The sequence shown here is derived from an EMBL/GenBank/DDBJ whole genome shotgun (WGS) entry which is preliminary data.</text>
</comment>
<feature type="binding site" evidence="8">
    <location>
        <position position="70"/>
    </location>
    <ligand>
        <name>Zn(2+)</name>
        <dbReference type="ChEBI" id="CHEBI:29105"/>
    </ligand>
</feature>
<name>A0AAD4JYR8_9MUSC</name>
<evidence type="ECO:0000313" key="13">
    <source>
        <dbReference type="Proteomes" id="UP001200034"/>
    </source>
</evidence>
<keyword evidence="6" id="KW-0804">Transcription</keyword>
<dbReference type="FunFam" id="3.30.160.60:FF:000100">
    <property type="entry name" value="Zinc finger 45-like"/>
    <property type="match status" value="1"/>
</dbReference>
<evidence type="ECO:0008006" key="14">
    <source>
        <dbReference type="Google" id="ProtNLM"/>
    </source>
</evidence>
<dbReference type="PANTHER" id="PTHR24379">
    <property type="entry name" value="KRAB AND ZINC FINGER DOMAIN-CONTAINING"/>
    <property type="match status" value="1"/>
</dbReference>
<feature type="domain" description="C2H2-type" evidence="10">
    <location>
        <begin position="511"/>
        <end position="533"/>
    </location>
</feature>
<evidence type="ECO:0000256" key="7">
    <source>
        <dbReference type="PROSITE-ProRule" id="PRU00042"/>
    </source>
</evidence>
<dbReference type="SMART" id="SM00355">
    <property type="entry name" value="ZnF_C2H2"/>
    <property type="match status" value="10"/>
</dbReference>
<dbReference type="PROSITE" id="PS51915">
    <property type="entry name" value="ZAD"/>
    <property type="match status" value="1"/>
</dbReference>
<evidence type="ECO:0000256" key="9">
    <source>
        <dbReference type="SAM" id="MobiDB-lite"/>
    </source>
</evidence>
<dbReference type="PROSITE" id="PS00028">
    <property type="entry name" value="ZINC_FINGER_C2H2_1"/>
    <property type="match status" value="7"/>
</dbReference>
<feature type="domain" description="C2H2-type" evidence="10">
    <location>
        <begin position="297"/>
        <end position="329"/>
    </location>
</feature>
<dbReference type="Gene3D" id="3.40.1800.20">
    <property type="match status" value="1"/>
</dbReference>
<dbReference type="Gene3D" id="3.30.160.60">
    <property type="entry name" value="Classic Zinc Finger"/>
    <property type="match status" value="7"/>
</dbReference>
<dbReference type="FunFam" id="3.30.160.60:FF:000446">
    <property type="entry name" value="Zinc finger protein"/>
    <property type="match status" value="1"/>
</dbReference>
<dbReference type="PROSITE" id="PS50157">
    <property type="entry name" value="ZINC_FINGER_C2H2_2"/>
    <property type="match status" value="10"/>
</dbReference>
<dbReference type="GO" id="GO:0008270">
    <property type="term" value="F:zinc ion binding"/>
    <property type="evidence" value="ECO:0007669"/>
    <property type="project" value="UniProtKB-UniRule"/>
</dbReference>
<dbReference type="FunFam" id="3.30.160.60:FF:002343">
    <property type="entry name" value="Zinc finger protein 33A"/>
    <property type="match status" value="1"/>
</dbReference>
<dbReference type="Pfam" id="PF00096">
    <property type="entry name" value="zf-C2H2"/>
    <property type="match status" value="4"/>
</dbReference>